<evidence type="ECO:0000256" key="1">
    <source>
        <dbReference type="SAM" id="MobiDB-lite"/>
    </source>
</evidence>
<evidence type="ECO:0000313" key="3">
    <source>
        <dbReference type="Proteomes" id="UP000001425"/>
    </source>
</evidence>
<reference evidence="2 3" key="1">
    <citation type="journal article" date="2003" name="DNA Res.">
        <title>Structural analysis of four large plasmids harboring in a unicellular cyanobacterium, Synechocystis sp. PCC 6803.</title>
        <authorList>
            <person name="Kaneko T."/>
            <person name="Nakamura Y."/>
            <person name="Sasamoto S."/>
            <person name="Watanabe A."/>
            <person name="Kohara M."/>
            <person name="Matsumoto M."/>
            <person name="Shimpo S."/>
            <person name="Yamada M."/>
            <person name="Tabata S."/>
        </authorList>
    </citation>
    <scope>NUCLEOTIDE SEQUENCE [LARGE SCALE GENOMIC DNA]</scope>
    <source>
        <strain evidence="3">ATCC 27184 / PCC 6803 / Kazusa</strain>
    </source>
</reference>
<keyword evidence="3" id="KW-1185">Reference proteome</keyword>
<feature type="region of interest" description="Disordered" evidence="1">
    <location>
        <begin position="28"/>
        <end position="61"/>
    </location>
</feature>
<dbReference type="EMBL" id="AP004311">
    <property type="protein sequence ID" value="BAD01923.1"/>
    <property type="molecule type" value="Genomic_DNA"/>
</dbReference>
<geneLocation type="plasmid" evidence="2 3">
    <name>pSYSA</name>
</geneLocation>
<accession>Q6ZEH7</accession>
<dbReference type="EnsemblBacteria" id="BAD01923">
    <property type="protein sequence ID" value="BAD01923"/>
    <property type="gene ID" value="BAD01923"/>
</dbReference>
<keyword evidence="2" id="KW-0614">Plasmid</keyword>
<name>Q6ZEH7_SYNY3</name>
<protein>
    <submittedName>
        <fullName evidence="2">Uncharacterized protein</fullName>
    </submittedName>
</protein>
<dbReference type="KEGG" id="syn:ssl7021"/>
<dbReference type="AlphaFoldDB" id="Q6ZEH7"/>
<organism evidence="2 3">
    <name type="scientific">Synechocystis sp. (strain ATCC 27184 / PCC 6803 / Kazusa)</name>
    <dbReference type="NCBI Taxonomy" id="1111708"/>
    <lineage>
        <taxon>Bacteria</taxon>
        <taxon>Bacillati</taxon>
        <taxon>Cyanobacteriota</taxon>
        <taxon>Cyanophyceae</taxon>
        <taxon>Synechococcales</taxon>
        <taxon>Merismopediaceae</taxon>
        <taxon>Synechocystis</taxon>
    </lineage>
</organism>
<evidence type="ECO:0000313" key="2">
    <source>
        <dbReference type="EMBL" id="BAD01923.1"/>
    </source>
</evidence>
<gene>
    <name evidence="2" type="ordered locus">ssl7021</name>
</gene>
<sequence>MWEGLVSVPIAGISRRKATARYAPSLEKSFQSRSPGLVEGKIADRSGQYAGSDGFSPDRRD</sequence>
<dbReference type="Proteomes" id="UP000001425">
    <property type="component" value="Plasmid pSYSA"/>
</dbReference>
<proteinExistence type="predicted"/>
<dbReference type="InParanoid" id="Q6ZEH7"/>